<evidence type="ECO:0000256" key="3">
    <source>
        <dbReference type="ARBA" id="ARBA00022729"/>
    </source>
</evidence>
<keyword evidence="6" id="KW-1185">Reference proteome</keyword>
<comment type="caution">
    <text evidence="5">The sequence shown here is derived from an EMBL/GenBank/DDBJ whole genome shotgun (WGS) entry which is preliminary data.</text>
</comment>
<evidence type="ECO:0000256" key="1">
    <source>
        <dbReference type="ARBA" id="ARBA00008520"/>
    </source>
</evidence>
<dbReference type="CDD" id="cd14750">
    <property type="entry name" value="PBP2_TMBP"/>
    <property type="match status" value="1"/>
</dbReference>
<protein>
    <submittedName>
        <fullName evidence="5">ABC transporter substrate-binding protein</fullName>
    </submittedName>
</protein>
<keyword evidence="2" id="KW-0813">Transport</keyword>
<sequence length="428" mass="46867">MTRVRTALAVVAVVVAAGCAEPRHDPESDGTGPITFVDSSDSSAGQRIADLVEQWNARSSSREQVTFVRMPTATDAYRAQLTSRAQDLAAGRGGQYQSQCYDVVTLDVVWTAEFADAGFLEPLDPAEFDAGFDGDRFLPSAVESVRAGGRTWAVPWRADAGLLYYRADVLAREGLEPPRTWEELAAQARAVAPKHGLAGYVGQFQQFEGLVVNALEAVWAHGGDARDLASPQAKAGVRMLAEGVEQGWIPREALDYSEQEGLREFREGRVLFMRNWPYTRQLFAAPDSPVRDGFAVTALPGVDARPGVSALGGWNLAVSRCSTRQATARAFIRFLTSEASQRELAEQAGFPPTLRSLYQEPELNARLPHLGVLRASVENARNRPQSKRYDELTGVMQRALHNALRNPRSVDAELDRLAADVEDVLSER</sequence>
<organism evidence="5 6">
    <name type="scientific">Saccharothrix coeruleofusca</name>
    <dbReference type="NCBI Taxonomy" id="33919"/>
    <lineage>
        <taxon>Bacteria</taxon>
        <taxon>Bacillati</taxon>
        <taxon>Actinomycetota</taxon>
        <taxon>Actinomycetes</taxon>
        <taxon>Pseudonocardiales</taxon>
        <taxon>Pseudonocardiaceae</taxon>
        <taxon>Saccharothrix</taxon>
    </lineage>
</organism>
<evidence type="ECO:0000256" key="4">
    <source>
        <dbReference type="SAM" id="MobiDB-lite"/>
    </source>
</evidence>
<dbReference type="AlphaFoldDB" id="A0A918EC87"/>
<dbReference type="PROSITE" id="PS51257">
    <property type="entry name" value="PROKAR_LIPOPROTEIN"/>
    <property type="match status" value="1"/>
</dbReference>
<proteinExistence type="inferred from homology"/>
<accession>A0A918EC87</accession>
<keyword evidence="3" id="KW-0732">Signal</keyword>
<reference evidence="5" key="1">
    <citation type="journal article" date="2014" name="Int. J. Syst. Evol. Microbiol.">
        <title>Complete genome sequence of Corynebacterium casei LMG S-19264T (=DSM 44701T), isolated from a smear-ripened cheese.</title>
        <authorList>
            <consortium name="US DOE Joint Genome Institute (JGI-PGF)"/>
            <person name="Walter F."/>
            <person name="Albersmeier A."/>
            <person name="Kalinowski J."/>
            <person name="Ruckert C."/>
        </authorList>
    </citation>
    <scope>NUCLEOTIDE SEQUENCE</scope>
    <source>
        <strain evidence="5">JCM 3313</strain>
    </source>
</reference>
<dbReference type="InterPro" id="IPR050490">
    <property type="entry name" value="Bact_solute-bd_prot1"/>
</dbReference>
<gene>
    <name evidence="5" type="ORF">GCM10010185_11190</name>
</gene>
<dbReference type="SUPFAM" id="SSF53850">
    <property type="entry name" value="Periplasmic binding protein-like II"/>
    <property type="match status" value="1"/>
</dbReference>
<name>A0A918EC87_9PSEU</name>
<evidence type="ECO:0000313" key="6">
    <source>
        <dbReference type="Proteomes" id="UP000639606"/>
    </source>
</evidence>
<evidence type="ECO:0000313" key="5">
    <source>
        <dbReference type="EMBL" id="GGP41702.1"/>
    </source>
</evidence>
<comment type="similarity">
    <text evidence="1">Belongs to the bacterial solute-binding protein 1 family.</text>
</comment>
<dbReference type="PANTHER" id="PTHR43649">
    <property type="entry name" value="ARABINOSE-BINDING PROTEIN-RELATED"/>
    <property type="match status" value="1"/>
</dbReference>
<dbReference type="PANTHER" id="PTHR43649:SF34">
    <property type="entry name" value="ABC TRANSPORTER PERIPLASMIC-BINDING PROTEIN YCJN-RELATED"/>
    <property type="match status" value="1"/>
</dbReference>
<feature type="region of interest" description="Disordered" evidence="4">
    <location>
        <begin position="21"/>
        <end position="42"/>
    </location>
</feature>
<dbReference type="Pfam" id="PF01547">
    <property type="entry name" value="SBP_bac_1"/>
    <property type="match status" value="1"/>
</dbReference>
<dbReference type="InterPro" id="IPR006059">
    <property type="entry name" value="SBP"/>
</dbReference>
<dbReference type="Gene3D" id="3.40.190.10">
    <property type="entry name" value="Periplasmic binding protein-like II"/>
    <property type="match status" value="2"/>
</dbReference>
<dbReference type="EMBL" id="BMRG01000002">
    <property type="protein sequence ID" value="GGP41702.1"/>
    <property type="molecule type" value="Genomic_DNA"/>
</dbReference>
<evidence type="ECO:0000256" key="2">
    <source>
        <dbReference type="ARBA" id="ARBA00022448"/>
    </source>
</evidence>
<reference evidence="5" key="2">
    <citation type="submission" date="2020-09" db="EMBL/GenBank/DDBJ databases">
        <authorList>
            <person name="Sun Q."/>
            <person name="Ohkuma M."/>
        </authorList>
    </citation>
    <scope>NUCLEOTIDE SEQUENCE</scope>
    <source>
        <strain evidence="5">JCM 3313</strain>
    </source>
</reference>
<dbReference type="Proteomes" id="UP000639606">
    <property type="component" value="Unassembled WGS sequence"/>
</dbReference>